<feature type="transmembrane region" description="Helical" evidence="1">
    <location>
        <begin position="37"/>
        <end position="57"/>
    </location>
</feature>
<evidence type="ECO:0000313" key="2">
    <source>
        <dbReference type="EMBL" id="CAI9584847.1"/>
    </source>
</evidence>
<reference evidence="2" key="1">
    <citation type="submission" date="2023-05" db="EMBL/GenBank/DDBJ databases">
        <authorList>
            <person name="Stuckert A."/>
        </authorList>
    </citation>
    <scope>NUCLEOTIDE SEQUENCE</scope>
</reference>
<evidence type="ECO:0000256" key="1">
    <source>
        <dbReference type="SAM" id="Phobius"/>
    </source>
</evidence>
<comment type="caution">
    <text evidence="2">The sequence shown here is derived from an EMBL/GenBank/DDBJ whole genome shotgun (WGS) entry which is preliminary data.</text>
</comment>
<evidence type="ECO:0000313" key="3">
    <source>
        <dbReference type="Proteomes" id="UP001162483"/>
    </source>
</evidence>
<keyword evidence="3" id="KW-1185">Reference proteome</keyword>
<dbReference type="EMBL" id="CATNWA010015586">
    <property type="protein sequence ID" value="CAI9584847.1"/>
    <property type="molecule type" value="Genomic_DNA"/>
</dbReference>
<organism evidence="2 3">
    <name type="scientific">Staurois parvus</name>
    <dbReference type="NCBI Taxonomy" id="386267"/>
    <lineage>
        <taxon>Eukaryota</taxon>
        <taxon>Metazoa</taxon>
        <taxon>Chordata</taxon>
        <taxon>Craniata</taxon>
        <taxon>Vertebrata</taxon>
        <taxon>Euteleostomi</taxon>
        <taxon>Amphibia</taxon>
        <taxon>Batrachia</taxon>
        <taxon>Anura</taxon>
        <taxon>Neobatrachia</taxon>
        <taxon>Ranoidea</taxon>
        <taxon>Ranidae</taxon>
        <taxon>Staurois</taxon>
    </lineage>
</organism>
<gene>
    <name evidence="2" type="ORF">SPARVUS_LOCUS10091792</name>
</gene>
<sequence>MGPPTDPGPSGTARVSKWSVRPWHQAFSPDDLGYLRYPGYLSLMIWVALFMAVVPVASVHSFVFRYQPCCLLPLRL</sequence>
<name>A0ABN9EJG2_9NEOB</name>
<accession>A0ABN9EJG2</accession>
<dbReference type="Proteomes" id="UP001162483">
    <property type="component" value="Unassembled WGS sequence"/>
</dbReference>
<keyword evidence="1" id="KW-0472">Membrane</keyword>
<proteinExistence type="predicted"/>
<protein>
    <submittedName>
        <fullName evidence="2">Uncharacterized protein</fullName>
    </submittedName>
</protein>
<keyword evidence="1" id="KW-0812">Transmembrane</keyword>
<keyword evidence="1" id="KW-1133">Transmembrane helix</keyword>